<organism evidence="3 4">
    <name type="scientific">Azomonas macrocytogenes</name>
    <name type="common">Azotobacter macrocytogenes</name>
    <dbReference type="NCBI Taxonomy" id="69962"/>
    <lineage>
        <taxon>Bacteria</taxon>
        <taxon>Pseudomonadati</taxon>
        <taxon>Pseudomonadota</taxon>
        <taxon>Gammaproteobacteria</taxon>
        <taxon>Pseudomonadales</taxon>
        <taxon>Pseudomonadaceae</taxon>
        <taxon>Azomonas</taxon>
    </lineage>
</organism>
<dbReference type="GO" id="GO:0005737">
    <property type="term" value="C:cytoplasm"/>
    <property type="evidence" value="ECO:0007669"/>
    <property type="project" value="TreeGrafter"/>
</dbReference>
<dbReference type="InterPro" id="IPR003719">
    <property type="entry name" value="Phenazine_PhzF-like"/>
</dbReference>
<name>A0A839TC89_AZOMA</name>
<evidence type="ECO:0000256" key="1">
    <source>
        <dbReference type="ARBA" id="ARBA00008270"/>
    </source>
</evidence>
<dbReference type="Proteomes" id="UP000549250">
    <property type="component" value="Unassembled WGS sequence"/>
</dbReference>
<comment type="similarity">
    <text evidence="1">Belongs to the PhzF family.</text>
</comment>
<dbReference type="PANTHER" id="PTHR13774">
    <property type="entry name" value="PHENAZINE BIOSYNTHESIS PROTEIN"/>
    <property type="match status" value="1"/>
</dbReference>
<dbReference type="AlphaFoldDB" id="A0A839TC89"/>
<gene>
    <name evidence="3" type="ORF">FHR87_003648</name>
</gene>
<dbReference type="RefSeq" id="WP_183168086.1">
    <property type="nucleotide sequence ID" value="NZ_JACHXI010000029.1"/>
</dbReference>
<keyword evidence="4" id="KW-1185">Reference proteome</keyword>
<sequence>MTQVRFKQVDVFTAERFKGNPVAVVLEADGLTDEHMQQIANWTNLSETTFVIATTSAEADYRVRIFTPRSELPFAGHPTIGTAHALMEAGIIVPTEGALVQECGAGLVKLEVSVDEANQQRIAFELPEAKFTPLNDSEVDELEAILGTAIVRDRRPALVDVGARWILAQLPDAQAVLVNGPEFERMCVQNIQAKATGVVIFGKHIDNGLPGVEVRAYAPACGVNEDPVCGSGNGAMAAFIRHTKQTDYFGRSLLASQGVKVGRAGFIHLTIGDDVITVGGQAVTCIDGSISI</sequence>
<proteinExistence type="inferred from homology"/>
<evidence type="ECO:0000313" key="3">
    <source>
        <dbReference type="EMBL" id="MBB3105213.1"/>
    </source>
</evidence>
<dbReference type="SUPFAM" id="SSF54506">
    <property type="entry name" value="Diaminopimelate epimerase-like"/>
    <property type="match status" value="1"/>
</dbReference>
<evidence type="ECO:0000256" key="2">
    <source>
        <dbReference type="PIRSR" id="PIRSR016184-1"/>
    </source>
</evidence>
<dbReference type="GO" id="GO:0016853">
    <property type="term" value="F:isomerase activity"/>
    <property type="evidence" value="ECO:0007669"/>
    <property type="project" value="TreeGrafter"/>
</dbReference>
<dbReference type="EMBL" id="JACHXI010000029">
    <property type="protein sequence ID" value="MBB3105213.1"/>
    <property type="molecule type" value="Genomic_DNA"/>
</dbReference>
<accession>A0A839TC89</accession>
<comment type="caution">
    <text evidence="3">The sequence shown here is derived from an EMBL/GenBank/DDBJ whole genome shotgun (WGS) entry which is preliminary data.</text>
</comment>
<dbReference type="PANTHER" id="PTHR13774:SF32">
    <property type="entry name" value="ANTISENSE-ENHANCING SEQUENCE 1"/>
    <property type="match status" value="1"/>
</dbReference>
<evidence type="ECO:0000313" key="4">
    <source>
        <dbReference type="Proteomes" id="UP000549250"/>
    </source>
</evidence>
<dbReference type="Pfam" id="PF02567">
    <property type="entry name" value="PhzC-PhzF"/>
    <property type="match status" value="1"/>
</dbReference>
<dbReference type="PIRSF" id="PIRSF016184">
    <property type="entry name" value="PhzC_PhzF"/>
    <property type="match status" value="1"/>
</dbReference>
<dbReference type="NCBIfam" id="TIGR00654">
    <property type="entry name" value="PhzF_family"/>
    <property type="match status" value="1"/>
</dbReference>
<feature type="active site" evidence="2">
    <location>
        <position position="47"/>
    </location>
</feature>
<protein>
    <submittedName>
        <fullName evidence="3">PhzF family phenazine biosynthesis protein</fullName>
    </submittedName>
</protein>
<reference evidence="3 4" key="1">
    <citation type="submission" date="2020-08" db="EMBL/GenBank/DDBJ databases">
        <title>Genomic Encyclopedia of Type Strains, Phase III (KMG-III): the genomes of soil and plant-associated and newly described type strains.</title>
        <authorList>
            <person name="Whitman W."/>
        </authorList>
    </citation>
    <scope>NUCLEOTIDE SEQUENCE [LARGE SCALE GENOMIC DNA]</scope>
    <source>
        <strain evidence="3 4">CECT 4462</strain>
    </source>
</reference>
<dbReference type="Gene3D" id="3.10.310.10">
    <property type="entry name" value="Diaminopimelate Epimerase, Chain A, domain 1"/>
    <property type="match status" value="2"/>
</dbReference>